<keyword evidence="8" id="KW-0479">Metal-binding</keyword>
<feature type="compositionally biased region" description="Basic and acidic residues" evidence="15">
    <location>
        <begin position="8"/>
        <end position="20"/>
    </location>
</feature>
<comment type="similarity">
    <text evidence="4">Belongs to the CAF1 family.</text>
</comment>
<evidence type="ECO:0000256" key="8">
    <source>
        <dbReference type="ARBA" id="ARBA00022723"/>
    </source>
</evidence>
<evidence type="ECO:0000256" key="7">
    <source>
        <dbReference type="ARBA" id="ARBA00022722"/>
    </source>
</evidence>
<dbReference type="GO" id="GO:0030014">
    <property type="term" value="C:CCR4-NOT complex"/>
    <property type="evidence" value="ECO:0007669"/>
    <property type="project" value="InterPro"/>
</dbReference>
<dbReference type="FunFam" id="3.30.420.10:FF:000048">
    <property type="entry name" value="CCR4-associated factor 1, putative"/>
    <property type="match status" value="1"/>
</dbReference>
<accession>A0A836C813</accession>
<dbReference type="GO" id="GO:0005634">
    <property type="term" value="C:nucleus"/>
    <property type="evidence" value="ECO:0007669"/>
    <property type="project" value="UniProtKB-SubCell"/>
</dbReference>
<protein>
    <recommendedName>
        <fullName evidence="5">poly(A)-specific ribonuclease</fullName>
        <ecNumber evidence="5">3.1.13.4</ecNumber>
    </recommendedName>
</protein>
<evidence type="ECO:0000256" key="9">
    <source>
        <dbReference type="ARBA" id="ARBA00022801"/>
    </source>
</evidence>
<evidence type="ECO:0000256" key="6">
    <source>
        <dbReference type="ARBA" id="ARBA00022490"/>
    </source>
</evidence>
<organism evidence="16 17">
    <name type="scientific">Tribonema minus</name>
    <dbReference type="NCBI Taxonomy" id="303371"/>
    <lineage>
        <taxon>Eukaryota</taxon>
        <taxon>Sar</taxon>
        <taxon>Stramenopiles</taxon>
        <taxon>Ochrophyta</taxon>
        <taxon>PX clade</taxon>
        <taxon>Xanthophyceae</taxon>
        <taxon>Tribonematales</taxon>
        <taxon>Tribonemataceae</taxon>
        <taxon>Tribonema</taxon>
    </lineage>
</organism>
<keyword evidence="12" id="KW-0805">Transcription regulation</keyword>
<evidence type="ECO:0000256" key="10">
    <source>
        <dbReference type="ARBA" id="ARBA00022839"/>
    </source>
</evidence>
<dbReference type="GO" id="GO:0046872">
    <property type="term" value="F:metal ion binding"/>
    <property type="evidence" value="ECO:0007669"/>
    <property type="project" value="UniProtKB-KW"/>
</dbReference>
<dbReference type="Pfam" id="PF04857">
    <property type="entry name" value="CAF1"/>
    <property type="match status" value="1"/>
</dbReference>
<comment type="caution">
    <text evidence="16">The sequence shown here is derived from an EMBL/GenBank/DDBJ whole genome shotgun (WGS) entry which is preliminary data.</text>
</comment>
<keyword evidence="11" id="KW-0694">RNA-binding</keyword>
<evidence type="ECO:0000256" key="3">
    <source>
        <dbReference type="ARBA" id="ARBA00004496"/>
    </source>
</evidence>
<evidence type="ECO:0000256" key="4">
    <source>
        <dbReference type="ARBA" id="ARBA00008372"/>
    </source>
</evidence>
<evidence type="ECO:0000256" key="12">
    <source>
        <dbReference type="ARBA" id="ARBA00023015"/>
    </source>
</evidence>
<gene>
    <name evidence="16" type="ORF">JKP88DRAFT_351585</name>
</gene>
<evidence type="ECO:0000256" key="1">
    <source>
        <dbReference type="ARBA" id="ARBA00001663"/>
    </source>
</evidence>
<dbReference type="InterPro" id="IPR006941">
    <property type="entry name" value="RNase_CAF1"/>
</dbReference>
<evidence type="ECO:0000256" key="2">
    <source>
        <dbReference type="ARBA" id="ARBA00004123"/>
    </source>
</evidence>
<keyword evidence="17" id="KW-1185">Reference proteome</keyword>
<dbReference type="EC" id="3.1.13.4" evidence="5"/>
<keyword evidence="6" id="KW-0963">Cytoplasm</keyword>
<keyword evidence="9" id="KW-0378">Hydrolase</keyword>
<feature type="region of interest" description="Disordered" evidence="15">
    <location>
        <begin position="1"/>
        <end position="20"/>
    </location>
</feature>
<evidence type="ECO:0000256" key="5">
    <source>
        <dbReference type="ARBA" id="ARBA00012161"/>
    </source>
</evidence>
<evidence type="ECO:0000256" key="15">
    <source>
        <dbReference type="SAM" id="MobiDB-lite"/>
    </source>
</evidence>
<dbReference type="InterPro" id="IPR039637">
    <property type="entry name" value="CNOT7/CNOT8/Pop2"/>
</dbReference>
<evidence type="ECO:0000256" key="14">
    <source>
        <dbReference type="ARBA" id="ARBA00023242"/>
    </source>
</evidence>
<dbReference type="GO" id="GO:0005737">
    <property type="term" value="C:cytoplasm"/>
    <property type="evidence" value="ECO:0007669"/>
    <property type="project" value="UniProtKB-SubCell"/>
</dbReference>
<dbReference type="AlphaFoldDB" id="A0A836C813"/>
<dbReference type="GO" id="GO:0004535">
    <property type="term" value="F:poly(A)-specific ribonuclease activity"/>
    <property type="evidence" value="ECO:0007669"/>
    <property type="project" value="UniProtKB-EC"/>
</dbReference>
<dbReference type="OrthoDB" id="1164111at2759"/>
<keyword evidence="14" id="KW-0539">Nucleus</keyword>
<dbReference type="SUPFAM" id="SSF53098">
    <property type="entry name" value="Ribonuclease H-like"/>
    <property type="match status" value="1"/>
</dbReference>
<keyword evidence="13" id="KW-0804">Transcription</keyword>
<evidence type="ECO:0000256" key="13">
    <source>
        <dbReference type="ARBA" id="ARBA00023163"/>
    </source>
</evidence>
<proteinExistence type="inferred from homology"/>
<name>A0A836C813_9STRA</name>
<evidence type="ECO:0000313" key="17">
    <source>
        <dbReference type="Proteomes" id="UP000664859"/>
    </source>
</evidence>
<dbReference type="EMBL" id="JAFCMP010000552">
    <property type="protein sequence ID" value="KAG5175223.1"/>
    <property type="molecule type" value="Genomic_DNA"/>
</dbReference>
<sequence>MDPVPHQQTERGRLDGDSRYKGPDGKLVEIRNVWADNLEEEMAKIREVVEKYPYIAMDTEFPGVVARPLGDVSQSDYQYQTLRCNVDLLKIIQLGLSFANEKGEFAEGCCCWQFNFKFSLDEDMYAQDSIDLLKQSGLEFRDHCARGIDVIDFGELLIASGLVLVDNVTWISFHSGYDFGYLLGKVLTSSALPGQEKDFFTLLKMYFPRLYDIKYLMANQDGFHGGLNKLGDDLAVERIGQKHQAGSDSLLTAQVFFKIVDTKFNGMSNLSREKYNLELFGYGNNNTVYRPALQQQPAATAAMMTPNKPATSYTVSSNSNGTANVGTAFASNGLITMSVASGGGGGYGAPLPDGILLPPAPGQESDERY</sequence>
<dbReference type="InterPro" id="IPR012337">
    <property type="entry name" value="RNaseH-like_sf"/>
</dbReference>
<keyword evidence="7" id="KW-0540">Nuclease</keyword>
<dbReference type="PANTHER" id="PTHR10797">
    <property type="entry name" value="CCR4-NOT TRANSCRIPTION COMPLEX SUBUNIT"/>
    <property type="match status" value="1"/>
</dbReference>
<reference evidence="16" key="1">
    <citation type="submission" date="2021-02" db="EMBL/GenBank/DDBJ databases">
        <title>First Annotated Genome of the Yellow-green Alga Tribonema minus.</title>
        <authorList>
            <person name="Mahan K.M."/>
        </authorList>
    </citation>
    <scope>NUCLEOTIDE SEQUENCE</scope>
    <source>
        <strain evidence="16">UTEX B ZZ1240</strain>
    </source>
</reference>
<dbReference type="GO" id="GO:0003723">
    <property type="term" value="F:RNA binding"/>
    <property type="evidence" value="ECO:0007669"/>
    <property type="project" value="UniProtKB-KW"/>
</dbReference>
<dbReference type="InterPro" id="IPR036397">
    <property type="entry name" value="RNaseH_sf"/>
</dbReference>
<keyword evidence="10" id="KW-0269">Exonuclease</keyword>
<dbReference type="Gene3D" id="3.30.420.10">
    <property type="entry name" value="Ribonuclease H-like superfamily/Ribonuclease H"/>
    <property type="match status" value="1"/>
</dbReference>
<dbReference type="Proteomes" id="UP000664859">
    <property type="component" value="Unassembled WGS sequence"/>
</dbReference>
<evidence type="ECO:0000256" key="11">
    <source>
        <dbReference type="ARBA" id="ARBA00022884"/>
    </source>
</evidence>
<evidence type="ECO:0000313" key="16">
    <source>
        <dbReference type="EMBL" id="KAG5175223.1"/>
    </source>
</evidence>
<comment type="catalytic activity">
    <reaction evidence="1">
        <text>Exonucleolytic cleavage of poly(A) to 5'-AMP.</text>
        <dbReference type="EC" id="3.1.13.4"/>
    </reaction>
</comment>
<comment type="subcellular location">
    <subcellularLocation>
        <location evidence="3">Cytoplasm</location>
    </subcellularLocation>
    <subcellularLocation>
        <location evidence="2">Nucleus</location>
    </subcellularLocation>
</comment>